<feature type="transmembrane region" description="Helical" evidence="5">
    <location>
        <begin position="54"/>
        <end position="79"/>
    </location>
</feature>
<organism evidence="7 8">
    <name type="scientific">Lederbergia lenta</name>
    <name type="common">Bacillus lentus</name>
    <dbReference type="NCBI Taxonomy" id="1467"/>
    <lineage>
        <taxon>Bacteria</taxon>
        <taxon>Bacillati</taxon>
        <taxon>Bacillota</taxon>
        <taxon>Bacilli</taxon>
        <taxon>Bacillales</taxon>
        <taxon>Bacillaceae</taxon>
        <taxon>Lederbergia</taxon>
    </lineage>
</organism>
<gene>
    <name evidence="7" type="primary">yfiB_2</name>
    <name evidence="7" type="ORF">NCTC4824_03367</name>
</gene>
<reference evidence="7 8" key="1">
    <citation type="submission" date="2018-06" db="EMBL/GenBank/DDBJ databases">
        <authorList>
            <consortium name="Pathogen Informatics"/>
            <person name="Doyle S."/>
        </authorList>
    </citation>
    <scope>NUCLEOTIDE SEQUENCE [LARGE SCALE GENOMIC DNA]</scope>
    <source>
        <strain evidence="7 8">NCTC4824</strain>
    </source>
</reference>
<dbReference type="GO" id="GO:0005886">
    <property type="term" value="C:plasma membrane"/>
    <property type="evidence" value="ECO:0007669"/>
    <property type="project" value="UniProtKB-SubCell"/>
</dbReference>
<keyword evidence="2 5" id="KW-0812">Transmembrane</keyword>
<dbReference type="InterPro" id="IPR039421">
    <property type="entry name" value="Type_1_exporter"/>
</dbReference>
<evidence type="ECO:0000256" key="2">
    <source>
        <dbReference type="ARBA" id="ARBA00022692"/>
    </source>
</evidence>
<dbReference type="AlphaFoldDB" id="A0A2X4WT30"/>
<dbReference type="EMBL" id="LS483476">
    <property type="protein sequence ID" value="SQI61692.1"/>
    <property type="molecule type" value="Genomic_DNA"/>
</dbReference>
<dbReference type="InterPro" id="IPR036640">
    <property type="entry name" value="ABC1_TM_sf"/>
</dbReference>
<keyword evidence="8" id="KW-1185">Reference proteome</keyword>
<dbReference type="Proteomes" id="UP000249134">
    <property type="component" value="Chromosome 1"/>
</dbReference>
<dbReference type="SUPFAM" id="SSF90123">
    <property type="entry name" value="ABC transporter transmembrane region"/>
    <property type="match status" value="1"/>
</dbReference>
<feature type="transmembrane region" description="Helical" evidence="5">
    <location>
        <begin position="12"/>
        <end position="34"/>
    </location>
</feature>
<dbReference type="Gene3D" id="1.20.1560.10">
    <property type="entry name" value="ABC transporter type 1, transmembrane domain"/>
    <property type="match status" value="1"/>
</dbReference>
<sequence length="187" mass="20503">MMKHIKPYSFQIFMVAILTLGGILLELLLPTLMANVVDIGIVNGDMPYILKTGGWMIVCAIAAVILTVAVSFFASKVALGFSKDMRRSLFVHVENYSLQAFDKIGTASLITRTTNDVKQVQDVLHMMLRMMTRAPLMLIGGIILAISRDPGLSLIFLGALPVLAILIFIISRKAIPLFGALQKKLID</sequence>
<evidence type="ECO:0000256" key="1">
    <source>
        <dbReference type="ARBA" id="ARBA00004651"/>
    </source>
</evidence>
<proteinExistence type="predicted"/>
<dbReference type="Pfam" id="PF00664">
    <property type="entry name" value="ABC_membrane"/>
    <property type="match status" value="1"/>
</dbReference>
<keyword evidence="7" id="KW-0378">Hydrolase</keyword>
<feature type="domain" description="ABC transmembrane type-1" evidence="6">
    <location>
        <begin position="13"/>
        <end position="187"/>
    </location>
</feature>
<dbReference type="InterPro" id="IPR011527">
    <property type="entry name" value="ABC1_TM_dom"/>
</dbReference>
<protein>
    <submittedName>
        <fullName evidence="7">ABC transporter</fullName>
        <ecNumber evidence="7">3.6.3.-</ecNumber>
    </submittedName>
</protein>
<dbReference type="GO" id="GO:0015421">
    <property type="term" value="F:ABC-type oligopeptide transporter activity"/>
    <property type="evidence" value="ECO:0007669"/>
    <property type="project" value="TreeGrafter"/>
</dbReference>
<evidence type="ECO:0000256" key="4">
    <source>
        <dbReference type="ARBA" id="ARBA00023136"/>
    </source>
</evidence>
<dbReference type="PANTHER" id="PTHR43394:SF1">
    <property type="entry name" value="ATP-BINDING CASSETTE SUB-FAMILY B MEMBER 10, MITOCHONDRIAL"/>
    <property type="match status" value="1"/>
</dbReference>
<dbReference type="EC" id="3.6.3.-" evidence="7"/>
<dbReference type="PANTHER" id="PTHR43394">
    <property type="entry name" value="ATP-DEPENDENT PERMEASE MDL1, MITOCHONDRIAL"/>
    <property type="match status" value="1"/>
</dbReference>
<evidence type="ECO:0000259" key="6">
    <source>
        <dbReference type="PROSITE" id="PS50929"/>
    </source>
</evidence>
<dbReference type="GO" id="GO:0005524">
    <property type="term" value="F:ATP binding"/>
    <property type="evidence" value="ECO:0007669"/>
    <property type="project" value="InterPro"/>
</dbReference>
<feature type="transmembrane region" description="Helical" evidence="5">
    <location>
        <begin position="152"/>
        <end position="170"/>
    </location>
</feature>
<evidence type="ECO:0000256" key="3">
    <source>
        <dbReference type="ARBA" id="ARBA00022989"/>
    </source>
</evidence>
<name>A0A2X4WT30_LEDLE</name>
<evidence type="ECO:0000256" key="5">
    <source>
        <dbReference type="SAM" id="Phobius"/>
    </source>
</evidence>
<feature type="transmembrane region" description="Helical" evidence="5">
    <location>
        <begin position="128"/>
        <end position="146"/>
    </location>
</feature>
<accession>A0A2X4WT30</accession>
<dbReference type="PROSITE" id="PS50929">
    <property type="entry name" value="ABC_TM1F"/>
    <property type="match status" value="1"/>
</dbReference>
<evidence type="ECO:0000313" key="8">
    <source>
        <dbReference type="Proteomes" id="UP000249134"/>
    </source>
</evidence>
<evidence type="ECO:0000313" key="7">
    <source>
        <dbReference type="EMBL" id="SQI61692.1"/>
    </source>
</evidence>
<dbReference type="KEGG" id="blen:NCTC4824_03367"/>
<keyword evidence="3 5" id="KW-1133">Transmembrane helix</keyword>
<keyword evidence="4 5" id="KW-0472">Membrane</keyword>
<dbReference type="GO" id="GO:0016787">
    <property type="term" value="F:hydrolase activity"/>
    <property type="evidence" value="ECO:0007669"/>
    <property type="project" value="UniProtKB-KW"/>
</dbReference>
<comment type="subcellular location">
    <subcellularLocation>
        <location evidence="1">Cell membrane</location>
        <topology evidence="1">Multi-pass membrane protein</topology>
    </subcellularLocation>
</comment>